<dbReference type="PANTHER" id="PTHR14015:SF2">
    <property type="entry name" value="OPIOID GROWTH FACTOR RECEPTOR (OGFR) CONSERVED DOMAIN-CONTAINING PROTEIN"/>
    <property type="match status" value="1"/>
</dbReference>
<dbReference type="AlphaFoldDB" id="A0A5M9JZF6"/>
<keyword evidence="5" id="KW-1185">Reference proteome</keyword>
<protein>
    <recommendedName>
        <fullName evidence="3">Opioid growth factor receptor (OGFr) conserved domain-containing protein</fullName>
    </recommendedName>
</protein>
<sequence>MAKFVEIPKHESRLVAFYRNKQPDDQGRFISEILQWNHRKLEGIHDYIQWLFPLPEESMVSDAPLVDENVFASFHASSELQSEVKKSLMKMLNFYGLKFADDLDEEGLPVIVKASNFNDRCGNWLVSYNHNHLRISRILRSLRVLGLELEAAAAFYKVLSNIIYQEHGQVVNSRSAEYWRRSAERPLHWVPDMTEDECGADRKWEKGPDFLRGYETDQNG</sequence>
<evidence type="ECO:0000256" key="2">
    <source>
        <dbReference type="SAM" id="MobiDB-lite"/>
    </source>
</evidence>
<dbReference type="PANTHER" id="PTHR14015">
    <property type="entry name" value="OPIOID GROWTH FACTOR RECEPTOR OGFR ZETA-TYPE OPIOID RECEPTOR"/>
    <property type="match status" value="1"/>
</dbReference>
<dbReference type="VEuPathDB" id="FungiDB:MFRU_002g04100"/>
<accession>A0A5M9JZF6</accession>
<dbReference type="GO" id="GO:0140625">
    <property type="term" value="F:opioid growth factor receptor activity"/>
    <property type="evidence" value="ECO:0007669"/>
    <property type="project" value="InterPro"/>
</dbReference>
<comment type="similarity">
    <text evidence="1">Belongs to the opioid growth factor receptor family.</text>
</comment>
<dbReference type="InterPro" id="IPR039574">
    <property type="entry name" value="OGFr"/>
</dbReference>
<evidence type="ECO:0000256" key="1">
    <source>
        <dbReference type="ARBA" id="ARBA00010365"/>
    </source>
</evidence>
<proteinExistence type="inferred from homology"/>
<evidence type="ECO:0000313" key="4">
    <source>
        <dbReference type="EMBL" id="KAA8574928.1"/>
    </source>
</evidence>
<gene>
    <name evidence="4" type="ORF">EYC84_004164</name>
</gene>
<feature type="domain" description="Opioid growth factor receptor (OGFr) conserved" evidence="3">
    <location>
        <begin position="14"/>
        <end position="180"/>
    </location>
</feature>
<name>A0A5M9JZF6_MONFR</name>
<evidence type="ECO:0000313" key="5">
    <source>
        <dbReference type="Proteomes" id="UP000322873"/>
    </source>
</evidence>
<reference evidence="4 5" key="1">
    <citation type="submission" date="2019-06" db="EMBL/GenBank/DDBJ databases">
        <title>Genome Sequence of the Brown Rot Fungal Pathogen Monilinia fructicola.</title>
        <authorList>
            <person name="De Miccolis Angelini R.M."/>
            <person name="Landi L."/>
            <person name="Abate D."/>
            <person name="Pollastro S."/>
            <person name="Romanazzi G."/>
            <person name="Faretra F."/>
        </authorList>
    </citation>
    <scope>NUCLEOTIDE SEQUENCE [LARGE SCALE GENOMIC DNA]</scope>
    <source>
        <strain evidence="4 5">Mfrc123</strain>
    </source>
</reference>
<comment type="caution">
    <text evidence="4">The sequence shown here is derived from an EMBL/GenBank/DDBJ whole genome shotgun (WGS) entry which is preliminary data.</text>
</comment>
<dbReference type="Pfam" id="PF04664">
    <property type="entry name" value="OGFr_N"/>
    <property type="match status" value="1"/>
</dbReference>
<dbReference type="Proteomes" id="UP000322873">
    <property type="component" value="Unassembled WGS sequence"/>
</dbReference>
<evidence type="ECO:0000259" key="3">
    <source>
        <dbReference type="Pfam" id="PF04664"/>
    </source>
</evidence>
<dbReference type="GO" id="GO:0016020">
    <property type="term" value="C:membrane"/>
    <property type="evidence" value="ECO:0007669"/>
    <property type="project" value="InterPro"/>
</dbReference>
<dbReference type="InterPro" id="IPR006757">
    <property type="entry name" value="OGF_rcpt"/>
</dbReference>
<dbReference type="EMBL" id="VICG01000002">
    <property type="protein sequence ID" value="KAA8574928.1"/>
    <property type="molecule type" value="Genomic_DNA"/>
</dbReference>
<organism evidence="4 5">
    <name type="scientific">Monilinia fructicola</name>
    <name type="common">Brown rot fungus</name>
    <name type="synonym">Ciboria fructicola</name>
    <dbReference type="NCBI Taxonomy" id="38448"/>
    <lineage>
        <taxon>Eukaryota</taxon>
        <taxon>Fungi</taxon>
        <taxon>Dikarya</taxon>
        <taxon>Ascomycota</taxon>
        <taxon>Pezizomycotina</taxon>
        <taxon>Leotiomycetes</taxon>
        <taxon>Helotiales</taxon>
        <taxon>Sclerotiniaceae</taxon>
        <taxon>Monilinia</taxon>
    </lineage>
</organism>
<feature type="region of interest" description="Disordered" evidence="2">
    <location>
        <begin position="200"/>
        <end position="220"/>
    </location>
</feature>